<gene>
    <name evidence="3" type="ORF">CRG98_009436</name>
</gene>
<evidence type="ECO:0000256" key="1">
    <source>
        <dbReference type="SAM" id="MobiDB-lite"/>
    </source>
</evidence>
<dbReference type="AlphaFoldDB" id="A0A2I0KQV3"/>
<keyword evidence="4" id="KW-1185">Reference proteome</keyword>
<evidence type="ECO:0000313" key="4">
    <source>
        <dbReference type="Proteomes" id="UP000233551"/>
    </source>
</evidence>
<reference evidence="3 4" key="1">
    <citation type="submission" date="2017-11" db="EMBL/GenBank/DDBJ databases">
        <title>De-novo sequencing of pomegranate (Punica granatum L.) genome.</title>
        <authorList>
            <person name="Akparov Z."/>
            <person name="Amiraslanov A."/>
            <person name="Hajiyeva S."/>
            <person name="Abbasov M."/>
            <person name="Kaur K."/>
            <person name="Hamwieh A."/>
            <person name="Solovyev V."/>
            <person name="Salamov A."/>
            <person name="Braich B."/>
            <person name="Kosarev P."/>
            <person name="Mahmoud A."/>
            <person name="Hajiyev E."/>
            <person name="Babayeva S."/>
            <person name="Izzatullayeva V."/>
            <person name="Mammadov A."/>
            <person name="Mammadov A."/>
            <person name="Sharifova S."/>
            <person name="Ojaghi J."/>
            <person name="Eynullazada K."/>
            <person name="Bayramov B."/>
            <person name="Abdulazimova A."/>
            <person name="Shahmuradov I."/>
        </authorList>
    </citation>
    <scope>NUCLEOTIDE SEQUENCE [LARGE SCALE GENOMIC DNA]</scope>
    <source>
        <strain evidence="4">cv. AG2017</strain>
        <tissue evidence="3">Leaf</tissue>
    </source>
</reference>
<protein>
    <recommendedName>
        <fullName evidence="2">Retroviral polymerase SH3-like domain-containing protein</fullName>
    </recommendedName>
</protein>
<comment type="caution">
    <text evidence="3">The sequence shown here is derived from an EMBL/GenBank/DDBJ whole genome shotgun (WGS) entry which is preliminary data.</text>
</comment>
<sequence length="161" mass="18238">MEVPGAGNNINQRRPETSVHGHSIPTIHNRMQLKRGDAGVGGRRGRFHSPANGWAFSIVSGIVYEAVVEDEGRTKGVGATRFEALRKKKEGGRASDKFEERSRKCMFVGYPNEKKGWRLYDIKSREFFVLRDVYFCEDVFQFTEINKAEGEDVLGSQIQPQ</sequence>
<feature type="region of interest" description="Disordered" evidence="1">
    <location>
        <begin position="1"/>
        <end position="22"/>
    </location>
</feature>
<dbReference type="STRING" id="22663.A0A2I0KQV3"/>
<dbReference type="Pfam" id="PF25597">
    <property type="entry name" value="SH3_retrovirus"/>
    <property type="match status" value="1"/>
</dbReference>
<dbReference type="EMBL" id="PGOL01000468">
    <property type="protein sequence ID" value="PKI70186.1"/>
    <property type="molecule type" value="Genomic_DNA"/>
</dbReference>
<evidence type="ECO:0000259" key="2">
    <source>
        <dbReference type="Pfam" id="PF25597"/>
    </source>
</evidence>
<organism evidence="3 4">
    <name type="scientific">Punica granatum</name>
    <name type="common">Pomegranate</name>
    <dbReference type="NCBI Taxonomy" id="22663"/>
    <lineage>
        <taxon>Eukaryota</taxon>
        <taxon>Viridiplantae</taxon>
        <taxon>Streptophyta</taxon>
        <taxon>Embryophyta</taxon>
        <taxon>Tracheophyta</taxon>
        <taxon>Spermatophyta</taxon>
        <taxon>Magnoliopsida</taxon>
        <taxon>eudicotyledons</taxon>
        <taxon>Gunneridae</taxon>
        <taxon>Pentapetalae</taxon>
        <taxon>rosids</taxon>
        <taxon>malvids</taxon>
        <taxon>Myrtales</taxon>
        <taxon>Lythraceae</taxon>
        <taxon>Punica</taxon>
    </lineage>
</organism>
<dbReference type="Proteomes" id="UP000233551">
    <property type="component" value="Unassembled WGS sequence"/>
</dbReference>
<dbReference type="InterPro" id="IPR057670">
    <property type="entry name" value="SH3_retrovirus"/>
</dbReference>
<feature type="domain" description="Retroviral polymerase SH3-like" evidence="2">
    <location>
        <begin position="95"/>
        <end position="145"/>
    </location>
</feature>
<name>A0A2I0KQV3_PUNGR</name>
<proteinExistence type="predicted"/>
<evidence type="ECO:0000313" key="3">
    <source>
        <dbReference type="EMBL" id="PKI70186.1"/>
    </source>
</evidence>
<accession>A0A2I0KQV3</accession>